<dbReference type="EnsemblPlants" id="LPERR01G30230.1">
    <property type="protein sequence ID" value="LPERR01G30230.1"/>
    <property type="gene ID" value="LPERR01G30230"/>
</dbReference>
<name>A0A0D9V742_9ORYZ</name>
<dbReference type="AlphaFoldDB" id="A0A0D9V742"/>
<protein>
    <submittedName>
        <fullName evidence="1">Uncharacterized protein</fullName>
    </submittedName>
</protein>
<reference evidence="1" key="3">
    <citation type="submission" date="2015-04" db="UniProtKB">
        <authorList>
            <consortium name="EnsemblPlants"/>
        </authorList>
    </citation>
    <scope>IDENTIFICATION</scope>
</reference>
<keyword evidence="2" id="KW-1185">Reference proteome</keyword>
<evidence type="ECO:0000313" key="2">
    <source>
        <dbReference type="Proteomes" id="UP000032180"/>
    </source>
</evidence>
<sequence length="94" mass="10600">MATDPGARLRFCIRVNSKVWNDLGFVTSEKAGARKIIKPWKGLTQAQFCEATHKVVRDVNVENHRGAVPSEETAGTLFENLQMFCLKKLIQPWA</sequence>
<dbReference type="HOGENOM" id="CLU_2389372_0_0_1"/>
<proteinExistence type="predicted"/>
<dbReference type="Gramene" id="LPERR01G30230.1">
    <property type="protein sequence ID" value="LPERR01G30230.1"/>
    <property type="gene ID" value="LPERR01G30230"/>
</dbReference>
<accession>A0A0D9V742</accession>
<evidence type="ECO:0000313" key="1">
    <source>
        <dbReference type="EnsemblPlants" id="LPERR01G30230.1"/>
    </source>
</evidence>
<organism evidence="1 2">
    <name type="scientific">Leersia perrieri</name>
    <dbReference type="NCBI Taxonomy" id="77586"/>
    <lineage>
        <taxon>Eukaryota</taxon>
        <taxon>Viridiplantae</taxon>
        <taxon>Streptophyta</taxon>
        <taxon>Embryophyta</taxon>
        <taxon>Tracheophyta</taxon>
        <taxon>Spermatophyta</taxon>
        <taxon>Magnoliopsida</taxon>
        <taxon>Liliopsida</taxon>
        <taxon>Poales</taxon>
        <taxon>Poaceae</taxon>
        <taxon>BOP clade</taxon>
        <taxon>Oryzoideae</taxon>
        <taxon>Oryzeae</taxon>
        <taxon>Oryzinae</taxon>
        <taxon>Leersia</taxon>
    </lineage>
</organism>
<dbReference type="Proteomes" id="UP000032180">
    <property type="component" value="Chromosome 1"/>
</dbReference>
<reference evidence="1 2" key="1">
    <citation type="submission" date="2012-08" db="EMBL/GenBank/DDBJ databases">
        <title>Oryza genome evolution.</title>
        <authorList>
            <person name="Wing R.A."/>
        </authorList>
    </citation>
    <scope>NUCLEOTIDE SEQUENCE</scope>
</reference>
<reference evidence="2" key="2">
    <citation type="submission" date="2013-12" db="EMBL/GenBank/DDBJ databases">
        <authorList>
            <person name="Yu Y."/>
            <person name="Lee S."/>
            <person name="de Baynast K."/>
            <person name="Wissotski M."/>
            <person name="Liu L."/>
            <person name="Talag J."/>
            <person name="Goicoechea J."/>
            <person name="Angelova A."/>
            <person name="Jetty R."/>
            <person name="Kudrna D."/>
            <person name="Golser W."/>
            <person name="Rivera L."/>
            <person name="Zhang J."/>
            <person name="Wing R."/>
        </authorList>
    </citation>
    <scope>NUCLEOTIDE SEQUENCE</scope>
</reference>